<dbReference type="EMBL" id="CP031320">
    <property type="protein sequence ID" value="AXK36572.1"/>
    <property type="molecule type" value="Genomic_DNA"/>
</dbReference>
<name>A0A345XY56_9ACTN</name>
<gene>
    <name evidence="1" type="ORF">DVA86_32350</name>
</gene>
<evidence type="ECO:0000313" key="2">
    <source>
        <dbReference type="Proteomes" id="UP000254425"/>
    </source>
</evidence>
<dbReference type="Proteomes" id="UP000254425">
    <property type="component" value="Chromosome"/>
</dbReference>
<protein>
    <submittedName>
        <fullName evidence="1">Transcriptional regulator</fullName>
    </submittedName>
</protein>
<dbReference type="KEGG" id="sarm:DVA86_32350"/>
<keyword evidence="2" id="KW-1185">Reference proteome</keyword>
<sequence length="191" mass="21085">MAGRWADFGQYNARGVPGARALGTGIERMVTGVASPPDTGRGIAARLRYLTASDAGYAAMDRAGISVTPRTLYAWLAEERRPSAVNRARLDDAYWDLRRHNVAADLKRRLTAQGGARIEIDPVDQSAVAPAHRRTLPVRRMTVRPRHWEAAVDAWLEDDETAMDGIWDDLIVELGSEYDSYAYVSSIGWAA</sequence>
<dbReference type="AlphaFoldDB" id="A0A345XY56"/>
<reference evidence="1 2" key="1">
    <citation type="submission" date="2018-07" db="EMBL/GenBank/DDBJ databases">
        <title>Draft genome of the type strain Streptomyces armeniacus ATCC 15676.</title>
        <authorList>
            <person name="Labana P."/>
            <person name="Gosse J.T."/>
            <person name="Boddy C.N."/>
        </authorList>
    </citation>
    <scope>NUCLEOTIDE SEQUENCE [LARGE SCALE GENOMIC DNA]</scope>
    <source>
        <strain evidence="1 2">ATCC 15676</strain>
    </source>
</reference>
<organism evidence="1 2">
    <name type="scientific">Streptomyces armeniacus</name>
    <dbReference type="NCBI Taxonomy" id="83291"/>
    <lineage>
        <taxon>Bacteria</taxon>
        <taxon>Bacillati</taxon>
        <taxon>Actinomycetota</taxon>
        <taxon>Actinomycetes</taxon>
        <taxon>Kitasatosporales</taxon>
        <taxon>Streptomycetaceae</taxon>
        <taxon>Streptomyces</taxon>
    </lineage>
</organism>
<proteinExistence type="predicted"/>
<accession>A0A345XY56</accession>
<evidence type="ECO:0000313" key="1">
    <source>
        <dbReference type="EMBL" id="AXK36572.1"/>
    </source>
</evidence>
<dbReference type="RefSeq" id="WP_208883571.1">
    <property type="nucleotide sequence ID" value="NZ_CP031320.1"/>
</dbReference>